<comment type="similarity">
    <text evidence="1">Belongs to the peptidase S1C family.</text>
</comment>
<dbReference type="PROSITE" id="PS50106">
    <property type="entry name" value="PDZ"/>
    <property type="match status" value="1"/>
</dbReference>
<evidence type="ECO:0000313" key="6">
    <source>
        <dbReference type="Proteomes" id="UP000593564"/>
    </source>
</evidence>
<sequence length="425" mass="45416">MRQFLRRNVRFSDATSLIRIVSFAVAGSGLLYSYGDAETTVSVSVNTPLRDSVLLQWPTVKDLRPCLSMVTSAQSRYGNIDFFLSRIGKVPPEGVNRDVSGVGDGSKSIATAVAMVAPAVVTITVPTRMDGKPYAYSAGSGTIIDSDGTILTCAHLVMGSHGKKVRHEGKVDVALQNGQTFTGTVIYADLHTDIAIVKINSRTPFPAAKLGSSHKLCPGDWVVAMGCPLSFHNTITAGIVSCVDRKSSEMGLGGMLREYIQIDCATNPGNSGGPLFNLDGEVVGVVIMKLKHATGLNFAVPIDAVSKLMEQLKKNGRVVRPWLGLKMLDLNKMIIGQLKRRDAAFPTINKGVLVFMVSPGSPADLAGFQPGDVVIEFHGKPVGSIAEIVELMEDSIGVPFKVVVKRAKDTLVTLTVIPEEVNPQL</sequence>
<dbReference type="Gene3D" id="2.40.10.120">
    <property type="match status" value="1"/>
</dbReference>
<dbReference type="SUPFAM" id="SSF50494">
    <property type="entry name" value="Trypsin-like serine proteases"/>
    <property type="match status" value="1"/>
</dbReference>
<dbReference type="InterPro" id="IPR001940">
    <property type="entry name" value="Peptidase_S1C"/>
</dbReference>
<dbReference type="EMBL" id="JACBKZ010000002">
    <property type="protein sequence ID" value="KAF5957580.1"/>
    <property type="molecule type" value="Genomic_DNA"/>
</dbReference>
<dbReference type="AlphaFoldDB" id="A0A7J7HXK0"/>
<gene>
    <name evidence="5" type="ORF">HYC85_004805</name>
</gene>
<dbReference type="SUPFAM" id="SSF50156">
    <property type="entry name" value="PDZ domain-like"/>
    <property type="match status" value="1"/>
</dbReference>
<dbReference type="SMART" id="SM00228">
    <property type="entry name" value="PDZ"/>
    <property type="match status" value="1"/>
</dbReference>
<dbReference type="Pfam" id="PF13365">
    <property type="entry name" value="Trypsin_2"/>
    <property type="match status" value="1"/>
</dbReference>
<dbReference type="Pfam" id="PF17820">
    <property type="entry name" value="PDZ_6"/>
    <property type="match status" value="1"/>
</dbReference>
<protein>
    <recommendedName>
        <fullName evidence="4">PDZ domain-containing protein</fullName>
    </recommendedName>
</protein>
<dbReference type="InterPro" id="IPR041489">
    <property type="entry name" value="PDZ_6"/>
</dbReference>
<evidence type="ECO:0000259" key="4">
    <source>
        <dbReference type="PROSITE" id="PS50106"/>
    </source>
</evidence>
<keyword evidence="6" id="KW-1185">Reference proteome</keyword>
<keyword evidence="3" id="KW-0378">Hydrolase</keyword>
<keyword evidence="2" id="KW-0645">Protease</keyword>
<reference evidence="6" key="1">
    <citation type="journal article" date="2020" name="Nat. Commun.">
        <title>Genome assembly of wild tea tree DASZ reveals pedigree and selection history of tea varieties.</title>
        <authorList>
            <person name="Zhang W."/>
            <person name="Zhang Y."/>
            <person name="Qiu H."/>
            <person name="Guo Y."/>
            <person name="Wan H."/>
            <person name="Zhang X."/>
            <person name="Scossa F."/>
            <person name="Alseekh S."/>
            <person name="Zhang Q."/>
            <person name="Wang P."/>
            <person name="Xu L."/>
            <person name="Schmidt M.H."/>
            <person name="Jia X."/>
            <person name="Li D."/>
            <person name="Zhu A."/>
            <person name="Guo F."/>
            <person name="Chen W."/>
            <person name="Ni D."/>
            <person name="Usadel B."/>
            <person name="Fernie A.R."/>
            <person name="Wen W."/>
        </authorList>
    </citation>
    <scope>NUCLEOTIDE SEQUENCE [LARGE SCALE GENOMIC DNA]</scope>
    <source>
        <strain evidence="6">cv. G240</strain>
    </source>
</reference>
<reference evidence="5 6" key="2">
    <citation type="submission" date="2020-07" db="EMBL/GenBank/DDBJ databases">
        <title>Genome assembly of wild tea tree DASZ reveals pedigree and selection history of tea varieties.</title>
        <authorList>
            <person name="Zhang W."/>
        </authorList>
    </citation>
    <scope>NUCLEOTIDE SEQUENCE [LARGE SCALE GENOMIC DNA]</scope>
    <source>
        <strain evidence="6">cv. G240</strain>
        <tissue evidence="5">Leaf</tissue>
    </source>
</reference>
<dbReference type="InterPro" id="IPR001478">
    <property type="entry name" value="PDZ"/>
</dbReference>
<dbReference type="PANTHER" id="PTHR22939:SF125">
    <property type="entry name" value="PROTEASE DO-LIKE 14-RELATED"/>
    <property type="match status" value="1"/>
</dbReference>
<evidence type="ECO:0000256" key="1">
    <source>
        <dbReference type="ARBA" id="ARBA00010541"/>
    </source>
</evidence>
<dbReference type="PANTHER" id="PTHR22939">
    <property type="entry name" value="SERINE PROTEASE FAMILY S1C HTRA-RELATED"/>
    <property type="match status" value="1"/>
</dbReference>
<evidence type="ECO:0000256" key="2">
    <source>
        <dbReference type="ARBA" id="ARBA00022670"/>
    </source>
</evidence>
<dbReference type="Gene3D" id="2.30.42.10">
    <property type="match status" value="1"/>
</dbReference>
<dbReference type="GO" id="GO:0006508">
    <property type="term" value="P:proteolysis"/>
    <property type="evidence" value="ECO:0007669"/>
    <property type="project" value="UniProtKB-KW"/>
</dbReference>
<comment type="caution">
    <text evidence="5">The sequence shown here is derived from an EMBL/GenBank/DDBJ whole genome shotgun (WGS) entry which is preliminary data.</text>
</comment>
<proteinExistence type="inferred from homology"/>
<dbReference type="InterPro" id="IPR009003">
    <property type="entry name" value="Peptidase_S1_PA"/>
</dbReference>
<organism evidence="5 6">
    <name type="scientific">Camellia sinensis</name>
    <name type="common">Tea plant</name>
    <name type="synonym">Thea sinensis</name>
    <dbReference type="NCBI Taxonomy" id="4442"/>
    <lineage>
        <taxon>Eukaryota</taxon>
        <taxon>Viridiplantae</taxon>
        <taxon>Streptophyta</taxon>
        <taxon>Embryophyta</taxon>
        <taxon>Tracheophyta</taxon>
        <taxon>Spermatophyta</taxon>
        <taxon>Magnoliopsida</taxon>
        <taxon>eudicotyledons</taxon>
        <taxon>Gunneridae</taxon>
        <taxon>Pentapetalae</taxon>
        <taxon>asterids</taxon>
        <taxon>Ericales</taxon>
        <taxon>Theaceae</taxon>
        <taxon>Camellia</taxon>
    </lineage>
</organism>
<dbReference type="Proteomes" id="UP000593564">
    <property type="component" value="Unassembled WGS sequence"/>
</dbReference>
<name>A0A7J7HXK0_CAMSI</name>
<feature type="domain" description="PDZ" evidence="4">
    <location>
        <begin position="309"/>
        <end position="395"/>
    </location>
</feature>
<evidence type="ECO:0000313" key="5">
    <source>
        <dbReference type="EMBL" id="KAF5957580.1"/>
    </source>
</evidence>
<evidence type="ECO:0000256" key="3">
    <source>
        <dbReference type="ARBA" id="ARBA00022801"/>
    </source>
</evidence>
<dbReference type="GO" id="GO:0004252">
    <property type="term" value="F:serine-type endopeptidase activity"/>
    <property type="evidence" value="ECO:0007669"/>
    <property type="project" value="InterPro"/>
</dbReference>
<dbReference type="PRINTS" id="PR00834">
    <property type="entry name" value="PROTEASES2C"/>
</dbReference>
<accession>A0A7J7HXK0</accession>
<dbReference type="InterPro" id="IPR036034">
    <property type="entry name" value="PDZ_sf"/>
</dbReference>